<protein>
    <recommendedName>
        <fullName evidence="3">RNI-like protein</fullName>
    </recommendedName>
</protein>
<evidence type="ECO:0008006" key="3">
    <source>
        <dbReference type="Google" id="ProtNLM"/>
    </source>
</evidence>
<dbReference type="PANTHER" id="PTHR24114:SF2">
    <property type="entry name" value="F-BOX DOMAIN-CONTAINING PROTEIN-RELATED"/>
    <property type="match status" value="1"/>
</dbReference>
<proteinExistence type="predicted"/>
<dbReference type="KEGG" id="pco:PHACADRAFT_26281"/>
<sequence>MNDYVYVPLSSGGAQSDKSCTVQFSLDRTLYGAEGIVILTCSVLGAHWVCEAIAARSAVTTLNLPHHKLGDEGAMELFRWLCSGLGKKYRKQINNIDVSDNRIGDRGLAVISEYLLGNRSLRALTLSKWDDGALLVFADAVNGSRVQDLALNNVPSGDVFVPHLLSHLTTPYLKSLRISMTGLTERSASAIATFIVSPRCRLYKLSLSGNSLGQYGVSDFLKAMQHSYSLRIVDLFANADNIDYTPKQTVEKRNSVLSTTIAKEARTLLRASRIVLLPGDGCRAQADADLQSPTTETVELPLELRQHILTFLAPHLSIGQCLHIFDYASSHATLPMLAMHSSHSCLPDPSAGPCGRSATLRSPCEEGMCMGASNSLSCRREILRADWLLKVECDVPDPVVASALFND</sequence>
<dbReference type="InterPro" id="IPR032675">
    <property type="entry name" value="LRR_dom_sf"/>
</dbReference>
<dbReference type="STRING" id="650164.K5WED5"/>
<dbReference type="Proteomes" id="UP000008370">
    <property type="component" value="Unassembled WGS sequence"/>
</dbReference>
<name>K5WED5_PHACS</name>
<dbReference type="Pfam" id="PF13516">
    <property type="entry name" value="LRR_6"/>
    <property type="match status" value="2"/>
</dbReference>
<dbReference type="AlphaFoldDB" id="K5WED5"/>
<dbReference type="EMBL" id="JH930470">
    <property type="protein sequence ID" value="EKM57665.1"/>
    <property type="molecule type" value="Genomic_DNA"/>
</dbReference>
<dbReference type="Gene3D" id="3.80.10.10">
    <property type="entry name" value="Ribonuclease Inhibitor"/>
    <property type="match status" value="2"/>
</dbReference>
<dbReference type="PANTHER" id="PTHR24114">
    <property type="entry name" value="LEUCINE RICH REPEAT FAMILY PROTEIN"/>
    <property type="match status" value="1"/>
</dbReference>
<reference evidence="1 2" key="1">
    <citation type="journal article" date="2012" name="BMC Genomics">
        <title>Comparative genomics of the white-rot fungi, Phanerochaete carnosa and P. chrysosporium, to elucidate the genetic basis of the distinct wood types they colonize.</title>
        <authorList>
            <person name="Suzuki H."/>
            <person name="MacDonald J."/>
            <person name="Syed K."/>
            <person name="Salamov A."/>
            <person name="Hori C."/>
            <person name="Aerts A."/>
            <person name="Henrissat B."/>
            <person name="Wiebenga A."/>
            <person name="vanKuyk P.A."/>
            <person name="Barry K."/>
            <person name="Lindquist E."/>
            <person name="LaButti K."/>
            <person name="Lapidus A."/>
            <person name="Lucas S."/>
            <person name="Coutinho P."/>
            <person name="Gong Y."/>
            <person name="Samejima M."/>
            <person name="Mahadevan R."/>
            <person name="Abou-Zaid M."/>
            <person name="de Vries R.P."/>
            <person name="Igarashi K."/>
            <person name="Yadav J.S."/>
            <person name="Grigoriev I.V."/>
            <person name="Master E.R."/>
        </authorList>
    </citation>
    <scope>NUCLEOTIDE SEQUENCE [LARGE SCALE GENOMIC DNA]</scope>
    <source>
        <strain evidence="1 2">HHB-10118-sp</strain>
    </source>
</reference>
<dbReference type="GeneID" id="18918386"/>
<dbReference type="InterPro" id="IPR001611">
    <property type="entry name" value="Leu-rich_rpt"/>
</dbReference>
<gene>
    <name evidence="1" type="ORF">PHACADRAFT_26281</name>
</gene>
<dbReference type="SUPFAM" id="SSF52047">
    <property type="entry name" value="RNI-like"/>
    <property type="match status" value="1"/>
</dbReference>
<keyword evidence="2" id="KW-1185">Reference proteome</keyword>
<dbReference type="RefSeq" id="XP_007392709.1">
    <property type="nucleotide sequence ID" value="XM_007392647.1"/>
</dbReference>
<dbReference type="OrthoDB" id="120976at2759"/>
<evidence type="ECO:0000313" key="1">
    <source>
        <dbReference type="EMBL" id="EKM57665.1"/>
    </source>
</evidence>
<dbReference type="InParanoid" id="K5WED5"/>
<evidence type="ECO:0000313" key="2">
    <source>
        <dbReference type="Proteomes" id="UP000008370"/>
    </source>
</evidence>
<dbReference type="HOGENOM" id="CLU_028411_0_0_1"/>
<accession>K5WED5</accession>
<dbReference type="InterPro" id="IPR052394">
    <property type="entry name" value="LRR-containing"/>
</dbReference>
<organism evidence="1 2">
    <name type="scientific">Phanerochaete carnosa (strain HHB-10118-sp)</name>
    <name type="common">White-rot fungus</name>
    <name type="synonym">Peniophora carnosa</name>
    <dbReference type="NCBI Taxonomy" id="650164"/>
    <lineage>
        <taxon>Eukaryota</taxon>
        <taxon>Fungi</taxon>
        <taxon>Dikarya</taxon>
        <taxon>Basidiomycota</taxon>
        <taxon>Agaricomycotina</taxon>
        <taxon>Agaricomycetes</taxon>
        <taxon>Polyporales</taxon>
        <taxon>Phanerochaetaceae</taxon>
        <taxon>Phanerochaete</taxon>
    </lineage>
</organism>